<evidence type="ECO:0000313" key="3">
    <source>
        <dbReference type="EMBL" id="MBB5209904.1"/>
    </source>
</evidence>
<sequence length="366" mass="42248">MHNRRLPFIGFLLLPIFQILPGCSLIATPQKMLEGFPPDTVQQVRRQSAELDQLQDMSTATPAQQQAIKQLHTSLRQFENDVISTASRFEKQGDWHRAEQVLEGAIRALPDSQELASARQAFSERRDLREARLRMELAIHEGEQLLKDVDAYHRLQQLQGPGVMTWLEQKNFHRKRRESAETLHEYSQLALQRKDYVQAQRGLKIAQRLYGDDLDQDQNQRQQIERELAQVNREIRQSKPQPAKPAKASRKNANEIPLKELQEALSAGDLLGARKQLNRLRQQWPEHPQLLFLQSELQRQVDTQVEIAIKRGNYLYSQGEIERALEAWREAKALAPENVELQANIVRAEKVLENLKALSAPFGIKH</sequence>
<evidence type="ECO:0000313" key="5">
    <source>
        <dbReference type="Proteomes" id="UP000464675"/>
    </source>
</evidence>
<proteinExistence type="predicted"/>
<keyword evidence="5" id="KW-1185">Reference proteome</keyword>
<dbReference type="EMBL" id="JACHHR010000001">
    <property type="protein sequence ID" value="MBB5209904.1"/>
    <property type="molecule type" value="Genomic_DNA"/>
</dbReference>
<gene>
    <name evidence="4" type="ORF">GTQ55_11570</name>
    <name evidence="3" type="ORF">HNQ53_000092</name>
</gene>
<feature type="repeat" description="TPR" evidence="1">
    <location>
        <begin position="305"/>
        <end position="338"/>
    </location>
</feature>
<evidence type="ECO:0000256" key="1">
    <source>
        <dbReference type="PROSITE-ProRule" id="PRU00339"/>
    </source>
</evidence>
<name>A0A6P1TC33_9GAMM</name>
<dbReference type="InterPro" id="IPR019734">
    <property type="entry name" value="TPR_rpt"/>
</dbReference>
<evidence type="ECO:0000313" key="6">
    <source>
        <dbReference type="Proteomes" id="UP000563601"/>
    </source>
</evidence>
<dbReference type="PROSITE" id="PS50005">
    <property type="entry name" value="TPR"/>
    <property type="match status" value="1"/>
</dbReference>
<dbReference type="InterPro" id="IPR011990">
    <property type="entry name" value="TPR-like_helical_dom_sf"/>
</dbReference>
<evidence type="ECO:0000256" key="2">
    <source>
        <dbReference type="SAM" id="MobiDB-lite"/>
    </source>
</evidence>
<dbReference type="Proteomes" id="UP000563601">
    <property type="component" value="Unassembled WGS sequence"/>
</dbReference>
<organism evidence="3 6">
    <name type="scientific">Microbulbifer hydrolyticus</name>
    <dbReference type="NCBI Taxonomy" id="48074"/>
    <lineage>
        <taxon>Bacteria</taxon>
        <taxon>Pseudomonadati</taxon>
        <taxon>Pseudomonadota</taxon>
        <taxon>Gammaproteobacteria</taxon>
        <taxon>Cellvibrionales</taxon>
        <taxon>Microbulbiferaceae</taxon>
        <taxon>Microbulbifer</taxon>
    </lineage>
</organism>
<dbReference type="RefSeq" id="WP_161858874.1">
    <property type="nucleotide sequence ID" value="NZ_CP047491.1"/>
</dbReference>
<dbReference type="Proteomes" id="UP000464675">
    <property type="component" value="Chromosome"/>
</dbReference>
<evidence type="ECO:0000313" key="4">
    <source>
        <dbReference type="EMBL" id="QHQ39557.1"/>
    </source>
</evidence>
<dbReference type="Gene3D" id="1.25.40.10">
    <property type="entry name" value="Tetratricopeptide repeat domain"/>
    <property type="match status" value="1"/>
</dbReference>
<dbReference type="SUPFAM" id="SSF48452">
    <property type="entry name" value="TPR-like"/>
    <property type="match status" value="1"/>
</dbReference>
<dbReference type="AlphaFoldDB" id="A0A6P1TC33"/>
<feature type="region of interest" description="Disordered" evidence="2">
    <location>
        <begin position="234"/>
        <end position="255"/>
    </location>
</feature>
<reference evidence="3 6" key="2">
    <citation type="submission" date="2020-08" db="EMBL/GenBank/DDBJ databases">
        <title>Genomic Encyclopedia of Type Strains, Phase IV (KMG-IV): sequencing the most valuable type-strain genomes for metagenomic binning, comparative biology and taxonomic classification.</title>
        <authorList>
            <person name="Goeker M."/>
        </authorList>
    </citation>
    <scope>NUCLEOTIDE SEQUENCE [LARGE SCALE GENOMIC DNA]</scope>
    <source>
        <strain evidence="3 6">DSM 11525</strain>
    </source>
</reference>
<protein>
    <submittedName>
        <fullName evidence="3">Tetratricopeptide (TPR) repeat protein</fullName>
    </submittedName>
</protein>
<keyword evidence="1" id="KW-0802">TPR repeat</keyword>
<dbReference type="EMBL" id="CP047491">
    <property type="protein sequence ID" value="QHQ39557.1"/>
    <property type="molecule type" value="Genomic_DNA"/>
</dbReference>
<reference evidence="4 5" key="1">
    <citation type="submission" date="2020-01" db="EMBL/GenBank/DDBJ databases">
        <title>The possibility of degradation of plastic by Microbulbifer hydrolyticus IRE-31.</title>
        <authorList>
            <person name="Liu L."/>
        </authorList>
    </citation>
    <scope>NUCLEOTIDE SEQUENCE [LARGE SCALE GENOMIC DNA]</scope>
    <source>
        <strain evidence="4 5">IRE-31</strain>
    </source>
</reference>
<accession>A0A6P1TC33</accession>
<dbReference type="OrthoDB" id="5783700at2"/>